<dbReference type="EMBL" id="KZ678138">
    <property type="protein sequence ID" value="PSN64555.1"/>
    <property type="molecule type" value="Genomic_DNA"/>
</dbReference>
<feature type="region of interest" description="Disordered" evidence="1">
    <location>
        <begin position="82"/>
        <end position="165"/>
    </location>
</feature>
<protein>
    <submittedName>
        <fullName evidence="2">Uncharacterized protein</fullName>
    </submittedName>
</protein>
<dbReference type="AlphaFoldDB" id="A0A2T2NGJ0"/>
<dbReference type="Proteomes" id="UP000240883">
    <property type="component" value="Unassembled WGS sequence"/>
</dbReference>
<organism evidence="2 3">
    <name type="scientific">Corynespora cassiicola Philippines</name>
    <dbReference type="NCBI Taxonomy" id="1448308"/>
    <lineage>
        <taxon>Eukaryota</taxon>
        <taxon>Fungi</taxon>
        <taxon>Dikarya</taxon>
        <taxon>Ascomycota</taxon>
        <taxon>Pezizomycotina</taxon>
        <taxon>Dothideomycetes</taxon>
        <taxon>Pleosporomycetidae</taxon>
        <taxon>Pleosporales</taxon>
        <taxon>Corynesporascaceae</taxon>
        <taxon>Corynespora</taxon>
    </lineage>
</organism>
<proteinExistence type="predicted"/>
<gene>
    <name evidence="2" type="ORF">BS50DRAFT_76904</name>
</gene>
<feature type="region of interest" description="Disordered" evidence="1">
    <location>
        <begin position="21"/>
        <end position="46"/>
    </location>
</feature>
<sequence>MGDAVRWAAMRSVLCFTSRAPPPPWARPAQRGARHQRGRPREGGGRDLRWLLWRSGALALWRSMALLVRICDATGDGGDPNAAMPAMPPCRQARHPCDSRPVRSLPVAASPSQSVPVSPGQSQSQPQPPPPAPGPHDKGTRKPPPSLQTSPRAPTTTASASRPCLPSPSPAAILGVLASSHALATQFDLDLCPNPVPSLLCTAPRSTPPATSLHCPVSPVGAAPCPPLLVPLCIAHRCRTSALSASSGVHRPSTLRPLIAPSLVNHLARAPATVARRPLRCPRPRPPSND</sequence>
<keyword evidence="3" id="KW-1185">Reference proteome</keyword>
<name>A0A2T2NGJ0_CORCC</name>
<feature type="compositionally biased region" description="Low complexity" evidence="1">
    <location>
        <begin position="149"/>
        <end position="163"/>
    </location>
</feature>
<reference evidence="2 3" key="1">
    <citation type="journal article" date="2018" name="Front. Microbiol.">
        <title>Genome-Wide Analysis of Corynespora cassiicola Leaf Fall Disease Putative Effectors.</title>
        <authorList>
            <person name="Lopez D."/>
            <person name="Ribeiro S."/>
            <person name="Label P."/>
            <person name="Fumanal B."/>
            <person name="Venisse J.S."/>
            <person name="Kohler A."/>
            <person name="de Oliveira R.R."/>
            <person name="Labutti K."/>
            <person name="Lipzen A."/>
            <person name="Lail K."/>
            <person name="Bauer D."/>
            <person name="Ohm R.A."/>
            <person name="Barry K.W."/>
            <person name="Spatafora J."/>
            <person name="Grigoriev I.V."/>
            <person name="Martin F.M."/>
            <person name="Pujade-Renaud V."/>
        </authorList>
    </citation>
    <scope>NUCLEOTIDE SEQUENCE [LARGE SCALE GENOMIC DNA]</scope>
    <source>
        <strain evidence="2 3">Philippines</strain>
    </source>
</reference>
<evidence type="ECO:0000313" key="2">
    <source>
        <dbReference type="EMBL" id="PSN64555.1"/>
    </source>
</evidence>
<evidence type="ECO:0000313" key="3">
    <source>
        <dbReference type="Proteomes" id="UP000240883"/>
    </source>
</evidence>
<accession>A0A2T2NGJ0</accession>
<feature type="compositionally biased region" description="Low complexity" evidence="1">
    <location>
        <begin position="106"/>
        <end position="125"/>
    </location>
</feature>
<evidence type="ECO:0000256" key="1">
    <source>
        <dbReference type="SAM" id="MobiDB-lite"/>
    </source>
</evidence>